<dbReference type="Pfam" id="PF13356">
    <property type="entry name" value="Arm-DNA-bind_3"/>
    <property type="match status" value="1"/>
</dbReference>
<organism evidence="6 7">
    <name type="scientific">Salmonella enterica subsp. enterica serovar Sanjuan</name>
    <dbReference type="NCBI Taxonomy" id="1160765"/>
    <lineage>
        <taxon>Bacteria</taxon>
        <taxon>Pseudomonadati</taxon>
        <taxon>Pseudomonadota</taxon>
        <taxon>Gammaproteobacteria</taxon>
        <taxon>Enterobacterales</taxon>
        <taxon>Enterobacteriaceae</taxon>
        <taxon>Salmonella</taxon>
    </lineage>
</organism>
<gene>
    <name evidence="6" type="primary">int_1</name>
    <name evidence="6" type="ORF">NCTC7406_00870</name>
</gene>
<comment type="similarity">
    <text evidence="1">Belongs to the 'phage' integrase family.</text>
</comment>
<accession>A0A3S4G0X9</accession>
<reference evidence="6 7" key="1">
    <citation type="submission" date="2018-12" db="EMBL/GenBank/DDBJ databases">
        <authorList>
            <consortium name="Pathogen Informatics"/>
        </authorList>
    </citation>
    <scope>NUCLEOTIDE SEQUENCE [LARGE SCALE GENOMIC DNA]</scope>
    <source>
        <strain evidence="6 7">NCTC7406</strain>
    </source>
</reference>
<dbReference type="GO" id="GO:0015074">
    <property type="term" value="P:DNA integration"/>
    <property type="evidence" value="ECO:0007669"/>
    <property type="project" value="UniProtKB-KW"/>
</dbReference>
<feature type="domain" description="Integrase DNA-binding" evidence="4">
    <location>
        <begin position="3"/>
        <end position="87"/>
    </location>
</feature>
<evidence type="ECO:0000313" key="6">
    <source>
        <dbReference type="EMBL" id="VEA03448.1"/>
    </source>
</evidence>
<name>A0A3S4G0X9_SALET</name>
<proteinExistence type="inferred from homology"/>
<evidence type="ECO:0000256" key="1">
    <source>
        <dbReference type="ARBA" id="ARBA00008857"/>
    </source>
</evidence>
<dbReference type="InterPro" id="IPR011010">
    <property type="entry name" value="DNA_brk_join_enz"/>
</dbReference>
<evidence type="ECO:0000256" key="2">
    <source>
        <dbReference type="ARBA" id="ARBA00022908"/>
    </source>
</evidence>
<keyword evidence="2" id="KW-0229">DNA integration</keyword>
<sequence>MALTDKQARSAKPSDKPYKLADTLGLYLLVKPNGSRIWYLKYRFEGKESRVSFGSYPETSLALAREKRDATKRILKSGLNPSQQRRSEKVIVDESRTFQYIATLWHTDCLKLWSEGHANKILVCLQRYAFPDIGAMDITKIETRHLAQLVKSIDDKGVHDVAGRMRQYLTKIMRHAIQKGVIKYNPALDLDGVVTPVVTRHHPALPLKRLQAHYRGWRYAFAREHLSPAQRCCNRYSGSG</sequence>
<dbReference type="Gene3D" id="1.10.150.130">
    <property type="match status" value="1"/>
</dbReference>
<evidence type="ECO:0000313" key="7">
    <source>
        <dbReference type="Proteomes" id="UP000276345"/>
    </source>
</evidence>
<dbReference type="AlphaFoldDB" id="A0A3S4G0X9"/>
<dbReference type="InterPro" id="IPR053876">
    <property type="entry name" value="Phage_int_M"/>
</dbReference>
<feature type="domain" description="Phage integrase central" evidence="5">
    <location>
        <begin position="98"/>
        <end position="192"/>
    </location>
</feature>
<dbReference type="Proteomes" id="UP000276345">
    <property type="component" value="Chromosome"/>
</dbReference>
<dbReference type="InterPro" id="IPR038488">
    <property type="entry name" value="Integrase_DNA-bd_sf"/>
</dbReference>
<keyword evidence="3" id="KW-0238">DNA-binding</keyword>
<dbReference type="PANTHER" id="PTHR30629:SF9">
    <property type="entry name" value="PROTEIN INTB-RELATED"/>
    <property type="match status" value="1"/>
</dbReference>
<dbReference type="InterPro" id="IPR050808">
    <property type="entry name" value="Phage_Integrase"/>
</dbReference>
<evidence type="ECO:0000259" key="4">
    <source>
        <dbReference type="Pfam" id="PF13356"/>
    </source>
</evidence>
<protein>
    <submittedName>
        <fullName evidence="6">Bacteriophage integrase</fullName>
    </submittedName>
</protein>
<dbReference type="InterPro" id="IPR010998">
    <property type="entry name" value="Integrase_recombinase_N"/>
</dbReference>
<evidence type="ECO:0000256" key="3">
    <source>
        <dbReference type="ARBA" id="ARBA00023125"/>
    </source>
</evidence>
<dbReference type="EMBL" id="LR134142">
    <property type="protein sequence ID" value="VEA03448.1"/>
    <property type="molecule type" value="Genomic_DNA"/>
</dbReference>
<dbReference type="Gene3D" id="3.30.160.390">
    <property type="entry name" value="Integrase, DNA-binding domain"/>
    <property type="match status" value="1"/>
</dbReference>
<dbReference type="InterPro" id="IPR025166">
    <property type="entry name" value="Integrase_DNA_bind_dom"/>
</dbReference>
<evidence type="ECO:0000259" key="5">
    <source>
        <dbReference type="Pfam" id="PF22022"/>
    </source>
</evidence>
<dbReference type="PANTHER" id="PTHR30629">
    <property type="entry name" value="PROPHAGE INTEGRASE"/>
    <property type="match status" value="1"/>
</dbReference>
<dbReference type="GO" id="GO:0003677">
    <property type="term" value="F:DNA binding"/>
    <property type="evidence" value="ECO:0007669"/>
    <property type="project" value="UniProtKB-KW"/>
</dbReference>
<dbReference type="SUPFAM" id="SSF56349">
    <property type="entry name" value="DNA breaking-rejoining enzymes"/>
    <property type="match status" value="1"/>
</dbReference>
<dbReference type="Pfam" id="PF22022">
    <property type="entry name" value="Phage_int_M"/>
    <property type="match status" value="1"/>
</dbReference>